<sequence length="319" mass="34849">MWPQGPKVVNARIRELIEQYMPKEIDGPAQDPLAPIFTETPDRPIDLAPMRPGSGLTDGPAQRDLYDELRDKMHDAVALGRNVLGSLNDPVAKALAVMPEDFSAANPTRMWSRMNTLRRRHAAHEAVKASDEPHPDKLEPGTAEYLRDILDTYNPLASSDTKLRELDARRPGPQEVETAKEVVKPLLDAVADEIKDREIVSEDAALEVGDAIEALKEGGDNLNGRLGAEQGLRTFGNLLAAGINTVWHFGFDQSGKFAAKARDAAGQEAGKWIARSPIVLALGRFIAIYAAELKAFAAVHFSNPKVLHIIDLIASWFGG</sequence>
<proteinExistence type="predicted"/>
<accession>A0A2C9DBK1</accession>
<dbReference type="Proteomes" id="UP000223606">
    <property type="component" value="Chromosome 1"/>
</dbReference>
<keyword evidence="2" id="KW-1185">Reference proteome</keyword>
<dbReference type="EMBL" id="LT960614">
    <property type="protein sequence ID" value="SON57636.1"/>
    <property type="molecule type" value="Genomic_DNA"/>
</dbReference>
<protein>
    <submittedName>
        <fullName evidence="1">Uncharacterized protein</fullName>
    </submittedName>
</protein>
<organism evidence="1 2">
    <name type="scientific">Hartmannibacter diazotrophicus</name>
    <dbReference type="NCBI Taxonomy" id="1482074"/>
    <lineage>
        <taxon>Bacteria</taxon>
        <taxon>Pseudomonadati</taxon>
        <taxon>Pseudomonadota</taxon>
        <taxon>Alphaproteobacteria</taxon>
        <taxon>Hyphomicrobiales</taxon>
        <taxon>Pleomorphomonadaceae</taxon>
        <taxon>Hartmannibacter</taxon>
    </lineage>
</organism>
<gene>
    <name evidence="1" type="ORF">HDIA_4095</name>
</gene>
<dbReference type="KEGG" id="hdi:HDIA_4095"/>
<name>A0A2C9DBK1_9HYPH</name>
<evidence type="ECO:0000313" key="1">
    <source>
        <dbReference type="EMBL" id="SON57636.1"/>
    </source>
</evidence>
<evidence type="ECO:0000313" key="2">
    <source>
        <dbReference type="Proteomes" id="UP000223606"/>
    </source>
</evidence>
<reference evidence="2" key="1">
    <citation type="submission" date="2017-09" db="EMBL/GenBank/DDBJ databases">
        <title>Genome sequence of Nannocystis excedens DSM 71.</title>
        <authorList>
            <person name="Blom J."/>
        </authorList>
    </citation>
    <scope>NUCLEOTIDE SEQUENCE [LARGE SCALE GENOMIC DNA]</scope>
    <source>
        <strain evidence="2">type strain: E19</strain>
    </source>
</reference>
<dbReference type="AlphaFoldDB" id="A0A2C9DBK1"/>